<dbReference type="InterPro" id="IPR036047">
    <property type="entry name" value="F-box-like_dom_sf"/>
</dbReference>
<dbReference type="GO" id="GO:0004842">
    <property type="term" value="F:ubiquitin-protein transferase activity"/>
    <property type="evidence" value="ECO:0000318"/>
    <property type="project" value="GO_Central"/>
</dbReference>
<dbReference type="OrthoDB" id="1882349at2759"/>
<reference evidence="2 4" key="1">
    <citation type="journal article" date="2008" name="Science">
        <title>The Physcomitrella genome reveals evolutionary insights into the conquest of land by plants.</title>
        <authorList>
            <person name="Rensing S."/>
            <person name="Lang D."/>
            <person name="Zimmer A."/>
            <person name="Terry A."/>
            <person name="Salamov A."/>
            <person name="Shapiro H."/>
            <person name="Nishiyama T."/>
            <person name="Perroud P.-F."/>
            <person name="Lindquist E."/>
            <person name="Kamisugi Y."/>
            <person name="Tanahashi T."/>
            <person name="Sakakibara K."/>
            <person name="Fujita T."/>
            <person name="Oishi K."/>
            <person name="Shin-I T."/>
            <person name="Kuroki Y."/>
            <person name="Toyoda A."/>
            <person name="Suzuki Y."/>
            <person name="Hashimoto A."/>
            <person name="Yamaguchi K."/>
            <person name="Sugano A."/>
            <person name="Kohara Y."/>
            <person name="Fujiyama A."/>
            <person name="Anterola A."/>
            <person name="Aoki S."/>
            <person name="Ashton N."/>
            <person name="Barbazuk W.B."/>
            <person name="Barker E."/>
            <person name="Bennetzen J."/>
            <person name="Bezanilla M."/>
            <person name="Blankenship R."/>
            <person name="Cho S.H."/>
            <person name="Dutcher S."/>
            <person name="Estelle M."/>
            <person name="Fawcett J.A."/>
            <person name="Gundlach H."/>
            <person name="Hanada K."/>
            <person name="Heyl A."/>
            <person name="Hicks K.A."/>
            <person name="Hugh J."/>
            <person name="Lohr M."/>
            <person name="Mayer K."/>
            <person name="Melkozernov A."/>
            <person name="Murata T."/>
            <person name="Nelson D."/>
            <person name="Pils B."/>
            <person name="Prigge M."/>
            <person name="Reiss B."/>
            <person name="Renner T."/>
            <person name="Rombauts S."/>
            <person name="Rushton P."/>
            <person name="Sanderfoot A."/>
            <person name="Schween G."/>
            <person name="Shiu S.-H."/>
            <person name="Stueber K."/>
            <person name="Theodoulou F.L."/>
            <person name="Tu H."/>
            <person name="Van de Peer Y."/>
            <person name="Verrier P.J."/>
            <person name="Waters E."/>
            <person name="Wood A."/>
            <person name="Yang L."/>
            <person name="Cove D."/>
            <person name="Cuming A."/>
            <person name="Hasebe M."/>
            <person name="Lucas S."/>
            <person name="Mishler D.B."/>
            <person name="Reski R."/>
            <person name="Grigoriev I."/>
            <person name="Quatrano R.S."/>
            <person name="Boore J.L."/>
        </authorList>
    </citation>
    <scope>NUCLEOTIDE SEQUENCE [LARGE SCALE GENOMIC DNA]</scope>
    <source>
        <strain evidence="3 4">cv. Gransden 2004</strain>
    </source>
</reference>
<dbReference type="GO" id="GO:0031146">
    <property type="term" value="P:SCF-dependent proteasomal ubiquitin-dependent protein catabolic process"/>
    <property type="evidence" value="ECO:0000318"/>
    <property type="project" value="GO_Central"/>
</dbReference>
<keyword evidence="4" id="KW-1185">Reference proteome</keyword>
<dbReference type="PaxDb" id="3218-PP1S293_88V6.1"/>
<gene>
    <name evidence="3" type="primary">LOC112287233</name>
    <name evidence="2" type="ORF">PHYPA_013501</name>
</gene>
<dbReference type="FunCoup" id="A0A2K1JXX5">
    <property type="interactions" value="715"/>
</dbReference>
<organism evidence="2">
    <name type="scientific">Physcomitrium patens</name>
    <name type="common">Spreading-leaved earth moss</name>
    <name type="synonym">Physcomitrella patens</name>
    <dbReference type="NCBI Taxonomy" id="3218"/>
    <lineage>
        <taxon>Eukaryota</taxon>
        <taxon>Viridiplantae</taxon>
        <taxon>Streptophyta</taxon>
        <taxon>Embryophyta</taxon>
        <taxon>Bryophyta</taxon>
        <taxon>Bryophytina</taxon>
        <taxon>Bryopsida</taxon>
        <taxon>Funariidae</taxon>
        <taxon>Funariales</taxon>
        <taxon>Funariaceae</taxon>
        <taxon>Physcomitrium</taxon>
    </lineage>
</organism>
<accession>A0A2K1JXX5</accession>
<dbReference type="Pfam" id="PF00646">
    <property type="entry name" value="F-box"/>
    <property type="match status" value="1"/>
</dbReference>
<dbReference type="Gene3D" id="2.120.10.80">
    <property type="entry name" value="Kelch-type beta propeller"/>
    <property type="match status" value="1"/>
</dbReference>
<dbReference type="Gramene" id="Pp3c10_6380V3.1">
    <property type="protein sequence ID" value="Pp3c10_6380V3.1"/>
    <property type="gene ID" value="Pp3c10_6380"/>
</dbReference>
<evidence type="ECO:0000313" key="3">
    <source>
        <dbReference type="EnsemblPlants" id="Pp3c10_6380V3.1"/>
    </source>
</evidence>
<dbReference type="Gene3D" id="1.20.1280.50">
    <property type="match status" value="1"/>
</dbReference>
<dbReference type="RefSeq" id="XP_024385817.1">
    <property type="nucleotide sequence ID" value="XM_024530049.2"/>
</dbReference>
<proteinExistence type="predicted"/>
<dbReference type="KEGG" id="ppp:112287233"/>
<evidence type="ECO:0000259" key="1">
    <source>
        <dbReference type="PROSITE" id="PS50181"/>
    </source>
</evidence>
<reference evidence="2 4" key="2">
    <citation type="journal article" date="2018" name="Plant J.">
        <title>The Physcomitrella patens chromosome-scale assembly reveals moss genome structure and evolution.</title>
        <authorList>
            <person name="Lang D."/>
            <person name="Ullrich K.K."/>
            <person name="Murat F."/>
            <person name="Fuchs J."/>
            <person name="Jenkins J."/>
            <person name="Haas F.B."/>
            <person name="Piednoel M."/>
            <person name="Gundlach H."/>
            <person name="Van Bel M."/>
            <person name="Meyberg R."/>
            <person name="Vives C."/>
            <person name="Morata J."/>
            <person name="Symeonidi A."/>
            <person name="Hiss M."/>
            <person name="Muchero W."/>
            <person name="Kamisugi Y."/>
            <person name="Saleh O."/>
            <person name="Blanc G."/>
            <person name="Decker E.L."/>
            <person name="van Gessel N."/>
            <person name="Grimwood J."/>
            <person name="Hayes R.D."/>
            <person name="Graham S.W."/>
            <person name="Gunter L.E."/>
            <person name="McDaniel S.F."/>
            <person name="Hoernstein S.N.W."/>
            <person name="Larsson A."/>
            <person name="Li F.W."/>
            <person name="Perroud P.F."/>
            <person name="Phillips J."/>
            <person name="Ranjan P."/>
            <person name="Rokshar D.S."/>
            <person name="Rothfels C.J."/>
            <person name="Schneider L."/>
            <person name="Shu S."/>
            <person name="Stevenson D.W."/>
            <person name="Thummler F."/>
            <person name="Tillich M."/>
            <person name="Villarreal Aguilar J.C."/>
            <person name="Widiez T."/>
            <person name="Wong G.K."/>
            <person name="Wymore A."/>
            <person name="Zhang Y."/>
            <person name="Zimmer A.D."/>
            <person name="Quatrano R.S."/>
            <person name="Mayer K.F.X."/>
            <person name="Goodstein D."/>
            <person name="Casacuberta J.M."/>
            <person name="Vandepoele K."/>
            <person name="Reski R."/>
            <person name="Cuming A.C."/>
            <person name="Tuskan G.A."/>
            <person name="Maumus F."/>
            <person name="Salse J."/>
            <person name="Schmutz J."/>
            <person name="Rensing S.A."/>
        </authorList>
    </citation>
    <scope>NUCLEOTIDE SEQUENCE [LARGE SCALE GENOMIC DNA]</scope>
    <source>
        <strain evidence="3 4">cv. Gransden 2004</strain>
    </source>
</reference>
<dbReference type="SUPFAM" id="SSF81383">
    <property type="entry name" value="F-box domain"/>
    <property type="match status" value="1"/>
</dbReference>
<dbReference type="Proteomes" id="UP000006727">
    <property type="component" value="Chromosome 10"/>
</dbReference>
<dbReference type="PROSITE" id="PS50181">
    <property type="entry name" value="FBOX"/>
    <property type="match status" value="1"/>
</dbReference>
<dbReference type="OMA" id="LISHHIM"/>
<sequence length="460" mass="51361">MDSFTDDLSSPLPKQMISETIENSVVQRSSIINVDYFTANTPSVKARSIELRPWGRIISKRIPAATIVRQEPKIVSTEDPWSQLSDDILEYILARLPLFPLKAARKVCKRWEAIISTSEFDILHKQLGEQQPWLVCYRTNHLVRSKSQAYAYDEESHKWITLPPLQFPSHNYGTLAGANGLVYAIAGPSENKLKYKLACSTSSPSSFLETWYETPSMGFSRHAPVVSVALETGPTGTAHKVVVAGGVPEYEPEHMAVEVFDSETGAWEAYDDLPDDFSGSSSRLWMSGVVCDNKLYMSLIHSWSVHVLDFSSRTWSFVQWERPHGLISHHIMAIGRTLVVAGLCEDVEQPGEIVVKVWKLNHDKRSLLQIGSLSGQVFATLGRNLEVPTLNFLMNENLLYVSKAYIKDGALVVGEISLEECKTEWRVLPSVSSLGYRFDSMVTFCTSISISPHISATSAT</sequence>
<dbReference type="GeneID" id="112287233"/>
<dbReference type="PANTHER" id="PTHR47712:SF3">
    <property type="entry name" value="F-BOX DOMAIN-CONTAINING PROTEIN"/>
    <property type="match status" value="1"/>
</dbReference>
<dbReference type="EMBL" id="ABEU02000010">
    <property type="protein sequence ID" value="PNR46382.1"/>
    <property type="molecule type" value="Genomic_DNA"/>
</dbReference>
<dbReference type="SMART" id="SM00256">
    <property type="entry name" value="FBOX"/>
    <property type="match status" value="1"/>
</dbReference>
<dbReference type="InterPro" id="IPR015915">
    <property type="entry name" value="Kelch-typ_b-propeller"/>
</dbReference>
<feature type="domain" description="F-box" evidence="1">
    <location>
        <begin position="78"/>
        <end position="127"/>
    </location>
</feature>
<protein>
    <recommendedName>
        <fullName evidence="1">F-box domain-containing protein</fullName>
    </recommendedName>
</protein>
<dbReference type="SUPFAM" id="SSF117281">
    <property type="entry name" value="Kelch motif"/>
    <property type="match status" value="1"/>
</dbReference>
<dbReference type="PANTHER" id="PTHR47712">
    <property type="entry name" value="OS09G0555300 PROTEIN"/>
    <property type="match status" value="1"/>
</dbReference>
<evidence type="ECO:0000313" key="4">
    <source>
        <dbReference type="Proteomes" id="UP000006727"/>
    </source>
</evidence>
<dbReference type="EnsemblPlants" id="Pp3c10_6380V3.1">
    <property type="protein sequence ID" value="Pp3c10_6380V3.1"/>
    <property type="gene ID" value="Pp3c10_6380"/>
</dbReference>
<name>A0A2K1JXX5_PHYPA</name>
<evidence type="ECO:0000313" key="2">
    <source>
        <dbReference type="EMBL" id="PNR46382.1"/>
    </source>
</evidence>
<dbReference type="Gramene" id="Pp3c10_6380V3.2">
    <property type="protein sequence ID" value="Pp3c10_6380V3.2"/>
    <property type="gene ID" value="Pp3c10_6380"/>
</dbReference>
<dbReference type="InterPro" id="IPR001810">
    <property type="entry name" value="F-box_dom"/>
</dbReference>
<dbReference type="AlphaFoldDB" id="A0A2K1JXX5"/>
<reference evidence="3" key="3">
    <citation type="submission" date="2020-12" db="UniProtKB">
        <authorList>
            <consortium name="EnsemblPlants"/>
        </authorList>
    </citation>
    <scope>IDENTIFICATION</scope>
</reference>
<dbReference type="EnsemblPlants" id="Pp3c10_6380V3.2">
    <property type="protein sequence ID" value="Pp3c10_6380V3.2"/>
    <property type="gene ID" value="Pp3c10_6380"/>
</dbReference>